<proteinExistence type="predicted"/>
<evidence type="ECO:0000313" key="2">
    <source>
        <dbReference type="EMBL" id="GGP20398.1"/>
    </source>
</evidence>
<dbReference type="SMART" id="SM00382">
    <property type="entry name" value="AAA"/>
    <property type="match status" value="1"/>
</dbReference>
<reference evidence="2" key="1">
    <citation type="journal article" date="2014" name="Int. J. Syst. Evol. Microbiol.">
        <title>Complete genome sequence of Corynebacterium casei LMG S-19264T (=DSM 44701T), isolated from a smear-ripened cheese.</title>
        <authorList>
            <consortium name="US DOE Joint Genome Institute (JGI-PGF)"/>
            <person name="Walter F."/>
            <person name="Albersmeier A."/>
            <person name="Kalinowski J."/>
            <person name="Ruckert C."/>
        </authorList>
    </citation>
    <scope>NUCLEOTIDE SEQUENCE</scope>
    <source>
        <strain evidence="2">JCM 10088</strain>
    </source>
</reference>
<dbReference type="PRINTS" id="PR00300">
    <property type="entry name" value="CLPPROTEASEA"/>
</dbReference>
<dbReference type="Gene3D" id="3.40.50.300">
    <property type="entry name" value="P-loop containing nucleotide triphosphate hydrolases"/>
    <property type="match status" value="1"/>
</dbReference>
<evidence type="ECO:0000259" key="1">
    <source>
        <dbReference type="SMART" id="SM00382"/>
    </source>
</evidence>
<organism evidence="2 3">
    <name type="scientific">Thermocladium modestius</name>
    <dbReference type="NCBI Taxonomy" id="62609"/>
    <lineage>
        <taxon>Archaea</taxon>
        <taxon>Thermoproteota</taxon>
        <taxon>Thermoprotei</taxon>
        <taxon>Thermoproteales</taxon>
        <taxon>Thermoproteaceae</taxon>
        <taxon>Thermocladium</taxon>
    </lineage>
</organism>
<gene>
    <name evidence="2" type="ORF">GCM10007981_08310</name>
</gene>
<evidence type="ECO:0000313" key="3">
    <source>
        <dbReference type="Proteomes" id="UP000610960"/>
    </source>
</evidence>
<dbReference type="GO" id="GO:0005524">
    <property type="term" value="F:ATP binding"/>
    <property type="evidence" value="ECO:0007669"/>
    <property type="project" value="InterPro"/>
</dbReference>
<dbReference type="AlphaFoldDB" id="A0A830GTF1"/>
<dbReference type="InterPro" id="IPR050513">
    <property type="entry name" value="RavA_ATPases"/>
</dbReference>
<dbReference type="Pfam" id="PF20030">
    <property type="entry name" value="bpMoxR"/>
    <property type="match status" value="1"/>
</dbReference>
<dbReference type="InterPro" id="IPR027417">
    <property type="entry name" value="P-loop_NTPase"/>
</dbReference>
<dbReference type="EMBL" id="BMNL01000002">
    <property type="protein sequence ID" value="GGP20398.1"/>
    <property type="molecule type" value="Genomic_DNA"/>
</dbReference>
<dbReference type="PANTHER" id="PTHR32204:SF0">
    <property type="entry name" value="ATPASE RAVA"/>
    <property type="match status" value="1"/>
</dbReference>
<dbReference type="InterPro" id="IPR003593">
    <property type="entry name" value="AAA+_ATPase"/>
</dbReference>
<feature type="domain" description="AAA+ ATPase" evidence="1">
    <location>
        <begin position="59"/>
        <end position="199"/>
    </location>
</feature>
<dbReference type="InterPro" id="IPR001270">
    <property type="entry name" value="ClpA/B"/>
</dbReference>
<keyword evidence="3" id="KW-1185">Reference proteome</keyword>
<dbReference type="PANTHER" id="PTHR32204">
    <property type="entry name" value="ATPASE RAVA"/>
    <property type="match status" value="1"/>
</dbReference>
<comment type="caution">
    <text evidence="2">The sequence shown here is derived from an EMBL/GenBank/DDBJ whole genome shotgun (WGS) entry which is preliminary data.</text>
</comment>
<dbReference type="SUPFAM" id="SSF52540">
    <property type="entry name" value="P-loop containing nucleoside triphosphate hydrolases"/>
    <property type="match status" value="1"/>
</dbReference>
<accession>A0A830GTF1</accession>
<name>A0A830GTF1_9CREN</name>
<dbReference type="Proteomes" id="UP000610960">
    <property type="component" value="Unassembled WGS sequence"/>
</dbReference>
<sequence>MFWDVIYEKNLIFRLSSIICVMQNINDSINRMKNINEKLNDMFYKYSDEVAGILISMISRENFLLVGPPGTAKTTLVYTLSKLTNIKWFYRQLTKFTDLEEILGPIDIAKLLEGKVERIYANSIVESELALLDEIFNASSAILNTLLSLLNERVVYDGDKIIPVKTWAVFGSSNRVPDEEELQALFDRFPMRTFTEYVLPEDTENLLVKGWNLRRELDELRPMASMDDIKILNQMQTNFILNNTKDISKVLSPVIADYVEHIPISNRTRIKIPLYAYSLLMIQGFKPEEVTPMMLKVAAIRIAKYLIQNKDQLSEYEAFSMTHMPEELLKINDLISEAKALLSNNIVDDARIRLIDARDAINSIKAKWDKSLFSLYKYEIEEMMNNIERLEEMIENER</sequence>
<protein>
    <submittedName>
        <fullName evidence="2">ATPase</fullName>
    </submittedName>
</protein>
<reference evidence="2" key="2">
    <citation type="submission" date="2020-09" db="EMBL/GenBank/DDBJ databases">
        <authorList>
            <person name="Sun Q."/>
            <person name="Ohkuma M."/>
        </authorList>
    </citation>
    <scope>NUCLEOTIDE SEQUENCE</scope>
    <source>
        <strain evidence="2">JCM 10088</strain>
    </source>
</reference>
<dbReference type="InterPro" id="IPR045427">
    <property type="entry name" value="MoxR"/>
</dbReference>